<keyword evidence="1" id="KW-0175">Coiled coil</keyword>
<keyword evidence="2" id="KW-0812">Transmembrane</keyword>
<protein>
    <submittedName>
        <fullName evidence="3">DUF4230 domain-containing protein</fullName>
    </submittedName>
</protein>
<dbReference type="EMBL" id="JBHUEK010000025">
    <property type="protein sequence ID" value="MFD1779972.1"/>
    <property type="molecule type" value="Genomic_DNA"/>
</dbReference>
<dbReference type="Pfam" id="PF14014">
    <property type="entry name" value="DUF4230"/>
    <property type="match status" value="1"/>
</dbReference>
<dbReference type="Proteomes" id="UP001597227">
    <property type="component" value="Unassembled WGS sequence"/>
</dbReference>
<accession>A0ABW4MPT9</accession>
<keyword evidence="4" id="KW-1185">Reference proteome</keyword>
<feature type="transmembrane region" description="Helical" evidence="2">
    <location>
        <begin position="56"/>
        <end position="74"/>
    </location>
</feature>
<evidence type="ECO:0000313" key="3">
    <source>
        <dbReference type="EMBL" id="MFD1779972.1"/>
    </source>
</evidence>
<keyword evidence="2" id="KW-0472">Membrane</keyword>
<dbReference type="RefSeq" id="WP_388039429.1">
    <property type="nucleotide sequence ID" value="NZ_JBHUEK010000025.1"/>
</dbReference>
<gene>
    <name evidence="3" type="ORF">ACFSFW_15005</name>
</gene>
<name>A0ABW4MPT9_9BACI</name>
<keyword evidence="2" id="KW-1133">Transmembrane helix</keyword>
<reference evidence="4" key="1">
    <citation type="journal article" date="2019" name="Int. J. Syst. Evol. Microbiol.">
        <title>The Global Catalogue of Microorganisms (GCM) 10K type strain sequencing project: providing services to taxonomists for standard genome sequencing and annotation.</title>
        <authorList>
            <consortium name="The Broad Institute Genomics Platform"/>
            <consortium name="The Broad Institute Genome Sequencing Center for Infectious Disease"/>
            <person name="Wu L."/>
            <person name="Ma J."/>
        </authorList>
    </citation>
    <scope>NUCLEOTIDE SEQUENCE [LARGE SCALE GENOMIC DNA]</scope>
    <source>
        <strain evidence="4">CCUG 15531</strain>
    </source>
</reference>
<comment type="caution">
    <text evidence="3">The sequence shown here is derived from an EMBL/GenBank/DDBJ whole genome shotgun (WGS) entry which is preliminary data.</text>
</comment>
<sequence length="247" mass="26967">MRKKDETVAQLEAILKELKTANDESAATAVVGQRRADRNTSGTLTKFLFRVLGARILLVAVLLIAVSAGSVWFLSGSTLKKESTVFVEDIKELATLATAEASVKTVIKQEDNKLFGNDLPIKVPGTKREVLLIVPGTVIAGVDLEGITADDIKVNEKEKVLDIVLPHADLIQEPAIQMDKLITFSDEGIFRGEVKWDEGFDLAAEAQKKIRKEAIEGGLLETAEKNAEKVLVGFFDNLGYTVNLTFK</sequence>
<dbReference type="InterPro" id="IPR025324">
    <property type="entry name" value="DUF4230"/>
</dbReference>
<evidence type="ECO:0000256" key="1">
    <source>
        <dbReference type="SAM" id="Coils"/>
    </source>
</evidence>
<proteinExistence type="predicted"/>
<evidence type="ECO:0000313" key="4">
    <source>
        <dbReference type="Proteomes" id="UP001597227"/>
    </source>
</evidence>
<evidence type="ECO:0000256" key="2">
    <source>
        <dbReference type="SAM" id="Phobius"/>
    </source>
</evidence>
<organism evidence="3 4">
    <name type="scientific">Fredinandcohnia salidurans</name>
    <dbReference type="NCBI Taxonomy" id="2595041"/>
    <lineage>
        <taxon>Bacteria</taxon>
        <taxon>Bacillati</taxon>
        <taxon>Bacillota</taxon>
        <taxon>Bacilli</taxon>
        <taxon>Bacillales</taxon>
        <taxon>Bacillaceae</taxon>
        <taxon>Fredinandcohnia</taxon>
    </lineage>
</organism>
<feature type="coiled-coil region" evidence="1">
    <location>
        <begin position="1"/>
        <end position="28"/>
    </location>
</feature>